<dbReference type="PANTHER" id="PTHR24321">
    <property type="entry name" value="DEHYDROGENASES, SHORT CHAIN"/>
    <property type="match status" value="1"/>
</dbReference>
<keyword evidence="3" id="KW-0520">NAD</keyword>
<dbReference type="InterPro" id="IPR057326">
    <property type="entry name" value="KR_dom"/>
</dbReference>
<evidence type="ECO:0000256" key="3">
    <source>
        <dbReference type="ARBA" id="ARBA00023027"/>
    </source>
</evidence>
<dbReference type="Proteomes" id="UP000437736">
    <property type="component" value="Unassembled WGS sequence"/>
</dbReference>
<dbReference type="GO" id="GO:0047936">
    <property type="term" value="F:glucose 1-dehydrogenase [NAD(P)+] activity"/>
    <property type="evidence" value="ECO:0007669"/>
    <property type="project" value="UniProtKB-EC"/>
</dbReference>
<gene>
    <name evidence="6" type="ORF">GHK86_06415</name>
</gene>
<dbReference type="PROSITE" id="PS00061">
    <property type="entry name" value="ADH_SHORT"/>
    <property type="match status" value="1"/>
</dbReference>
<dbReference type="PANTHER" id="PTHR24321:SF8">
    <property type="entry name" value="ESTRADIOL 17-BETA-DEHYDROGENASE 8-RELATED"/>
    <property type="match status" value="1"/>
</dbReference>
<dbReference type="Pfam" id="PF13561">
    <property type="entry name" value="adh_short_C2"/>
    <property type="match status" value="1"/>
</dbReference>
<name>A0ABW9QR98_9ACTN</name>
<dbReference type="PRINTS" id="PR00081">
    <property type="entry name" value="GDHRDH"/>
</dbReference>
<dbReference type="EMBL" id="WJHE01000278">
    <property type="protein sequence ID" value="MST32354.1"/>
    <property type="molecule type" value="Genomic_DNA"/>
</dbReference>
<sequence>MIGDTVVRSDPPSPAARPGTLPRLPHWPHQDHPSRTAPGASRRRGSRTRRRGSSGPSGQRRRTAIGHTDRVTASLDGKVAVVTGASSGIGRAIALLFAQEGAQVVVADLHPSPREGGRPTCDAIADAGGVARFVGTDLADPAAIERLVSTVVDAHGSIDVLVNNAATFVGKPLLETSLEEWDRVFAVNLRAVFLLTKLVVGQMLGQPAHAGVRGRIVNISSQHGMLAAPGDVSYGTSKSGVVYITRQVAADYAGRGIICNAVAPGKIVTGTSPADHDDERLAWSRARTPFPRLGEPADVARAALFLAGDDATFISGVNLLVDGGWTAS</sequence>
<dbReference type="CDD" id="cd05233">
    <property type="entry name" value="SDR_c"/>
    <property type="match status" value="1"/>
</dbReference>
<feature type="compositionally biased region" description="Basic residues" evidence="4">
    <location>
        <begin position="41"/>
        <end position="52"/>
    </location>
</feature>
<evidence type="ECO:0000313" key="7">
    <source>
        <dbReference type="Proteomes" id="UP000437736"/>
    </source>
</evidence>
<dbReference type="SUPFAM" id="SSF51735">
    <property type="entry name" value="NAD(P)-binding Rossmann-fold domains"/>
    <property type="match status" value="1"/>
</dbReference>
<accession>A0ABW9QR98</accession>
<feature type="domain" description="Ketoreductase" evidence="5">
    <location>
        <begin position="78"/>
        <end position="236"/>
    </location>
</feature>
<keyword evidence="7" id="KW-1185">Reference proteome</keyword>
<evidence type="ECO:0000256" key="1">
    <source>
        <dbReference type="ARBA" id="ARBA00006484"/>
    </source>
</evidence>
<dbReference type="NCBIfam" id="NF005559">
    <property type="entry name" value="PRK07231.1"/>
    <property type="match status" value="1"/>
</dbReference>
<proteinExistence type="inferred from homology"/>
<dbReference type="EC" id="1.1.1.47" evidence="6"/>
<dbReference type="Gene3D" id="3.40.50.720">
    <property type="entry name" value="NAD(P)-binding Rossmann-like Domain"/>
    <property type="match status" value="1"/>
</dbReference>
<evidence type="ECO:0000256" key="4">
    <source>
        <dbReference type="SAM" id="MobiDB-lite"/>
    </source>
</evidence>
<keyword evidence="2 6" id="KW-0560">Oxidoreductase</keyword>
<comment type="caution">
    <text evidence="6">The sequence shown here is derived from an EMBL/GenBank/DDBJ whole genome shotgun (WGS) entry which is preliminary data.</text>
</comment>
<protein>
    <submittedName>
        <fullName evidence="6">Glucose 1-dehydrogenase</fullName>
        <ecNumber evidence="6">1.1.1.47</ecNumber>
    </submittedName>
</protein>
<dbReference type="SMART" id="SM00822">
    <property type="entry name" value="PKS_KR"/>
    <property type="match status" value="1"/>
</dbReference>
<dbReference type="InterPro" id="IPR002347">
    <property type="entry name" value="SDR_fam"/>
</dbReference>
<evidence type="ECO:0000313" key="6">
    <source>
        <dbReference type="EMBL" id="MST32354.1"/>
    </source>
</evidence>
<evidence type="ECO:0000256" key="2">
    <source>
        <dbReference type="ARBA" id="ARBA00023002"/>
    </source>
</evidence>
<comment type="similarity">
    <text evidence="1">Belongs to the short-chain dehydrogenases/reductases (SDR) family.</text>
</comment>
<dbReference type="InterPro" id="IPR036291">
    <property type="entry name" value="NAD(P)-bd_dom_sf"/>
</dbReference>
<dbReference type="InterPro" id="IPR020904">
    <property type="entry name" value="Sc_DH/Rdtase_CS"/>
</dbReference>
<reference evidence="6 7" key="1">
    <citation type="submission" date="2019-11" db="EMBL/GenBank/DDBJ databases">
        <title>Acidiferrimicrobium australis gen. nov., sp. nov., an acidophilic and obligately heterotrophic, member of the Actinobacteria that catalyses dissimilatory oxido- reduction of iron isolated from metal-rich acidic water in Chile.</title>
        <authorList>
            <person name="Gonzalez D."/>
            <person name="Huber K."/>
            <person name="Hedrich S."/>
            <person name="Rojas-Villalobos C."/>
            <person name="Quatrini R."/>
            <person name="Dinamarca M.A."/>
            <person name="Schwarz A."/>
            <person name="Canales C."/>
            <person name="Nancucheo I."/>
        </authorList>
    </citation>
    <scope>NUCLEOTIDE SEQUENCE [LARGE SCALE GENOMIC DNA]</scope>
    <source>
        <strain evidence="6 7">USS-CCA1</strain>
    </source>
</reference>
<feature type="region of interest" description="Disordered" evidence="4">
    <location>
        <begin position="1"/>
        <end position="69"/>
    </location>
</feature>
<evidence type="ECO:0000259" key="5">
    <source>
        <dbReference type="SMART" id="SM00822"/>
    </source>
</evidence>
<organism evidence="6 7">
    <name type="scientific">Acidiferrimicrobium australe</name>
    <dbReference type="NCBI Taxonomy" id="2664430"/>
    <lineage>
        <taxon>Bacteria</taxon>
        <taxon>Bacillati</taxon>
        <taxon>Actinomycetota</taxon>
        <taxon>Acidimicrobiia</taxon>
        <taxon>Acidimicrobiales</taxon>
        <taxon>Acidimicrobiaceae</taxon>
        <taxon>Acidiferrimicrobium</taxon>
    </lineage>
</organism>
<dbReference type="PRINTS" id="PR00080">
    <property type="entry name" value="SDRFAMILY"/>
</dbReference>